<evidence type="ECO:0008006" key="3">
    <source>
        <dbReference type="Google" id="ProtNLM"/>
    </source>
</evidence>
<name>A0A4U0TL34_9PEZI</name>
<organism evidence="1 2">
    <name type="scientific">Salinomyces thailandicus</name>
    <dbReference type="NCBI Taxonomy" id="706561"/>
    <lineage>
        <taxon>Eukaryota</taxon>
        <taxon>Fungi</taxon>
        <taxon>Dikarya</taxon>
        <taxon>Ascomycota</taxon>
        <taxon>Pezizomycotina</taxon>
        <taxon>Dothideomycetes</taxon>
        <taxon>Dothideomycetidae</taxon>
        <taxon>Mycosphaerellales</taxon>
        <taxon>Teratosphaeriaceae</taxon>
        <taxon>Salinomyces</taxon>
    </lineage>
</organism>
<comment type="caution">
    <text evidence="1">The sequence shown here is derived from an EMBL/GenBank/DDBJ whole genome shotgun (WGS) entry which is preliminary data.</text>
</comment>
<dbReference type="Proteomes" id="UP000308549">
    <property type="component" value="Unassembled WGS sequence"/>
</dbReference>
<protein>
    <recommendedName>
        <fullName evidence="3">Thioredoxin-like protein</fullName>
    </recommendedName>
</protein>
<sequence>MPHQELQSKEDFQAALSTQGKYVFILAYEGEVPSQADEYAAKFADTVASYKFDVSKAPQAKVNSPPSLRTPFPLHPKQIPAGPSTIFPKDTILIPWCLQQQAQGIEETPCALVYKDGQRLAKADGMKGPSMQEIGQLLSGSK</sequence>
<dbReference type="AlphaFoldDB" id="A0A4U0TL34"/>
<gene>
    <name evidence="1" type="ORF">B0A50_07642</name>
</gene>
<dbReference type="OrthoDB" id="2121326at2759"/>
<proteinExistence type="predicted"/>
<evidence type="ECO:0000313" key="1">
    <source>
        <dbReference type="EMBL" id="TKA22633.1"/>
    </source>
</evidence>
<accession>A0A4U0TL34</accession>
<reference evidence="1 2" key="1">
    <citation type="submission" date="2017-03" db="EMBL/GenBank/DDBJ databases">
        <title>Genomes of endolithic fungi from Antarctica.</title>
        <authorList>
            <person name="Coleine C."/>
            <person name="Masonjones S."/>
            <person name="Stajich J.E."/>
        </authorList>
    </citation>
    <scope>NUCLEOTIDE SEQUENCE [LARGE SCALE GENOMIC DNA]</scope>
    <source>
        <strain evidence="1 2">CCFEE 6315</strain>
    </source>
</reference>
<evidence type="ECO:0000313" key="2">
    <source>
        <dbReference type="Proteomes" id="UP000308549"/>
    </source>
</evidence>
<dbReference type="EMBL" id="NAJL01000069">
    <property type="protein sequence ID" value="TKA22633.1"/>
    <property type="molecule type" value="Genomic_DNA"/>
</dbReference>
<keyword evidence="2" id="KW-1185">Reference proteome</keyword>